<feature type="coiled-coil region" evidence="1">
    <location>
        <begin position="25"/>
        <end position="59"/>
    </location>
</feature>
<reference evidence="2 3" key="1">
    <citation type="submission" date="2020-04" db="EMBL/GenBank/DDBJ databases">
        <title>Perkinsus olseni comparative genomics.</title>
        <authorList>
            <person name="Bogema D.R."/>
        </authorList>
    </citation>
    <scope>NUCLEOTIDE SEQUENCE [LARGE SCALE GENOMIC DNA]</scope>
    <source>
        <strain evidence="2">00978-12</strain>
    </source>
</reference>
<dbReference type="Proteomes" id="UP000541610">
    <property type="component" value="Unassembled WGS sequence"/>
</dbReference>
<comment type="caution">
    <text evidence="2">The sequence shown here is derived from an EMBL/GenBank/DDBJ whole genome shotgun (WGS) entry which is preliminary data.</text>
</comment>
<proteinExistence type="predicted"/>
<protein>
    <submittedName>
        <fullName evidence="2">Uncharacterized protein</fullName>
    </submittedName>
</protein>
<dbReference type="AlphaFoldDB" id="A0A7J6PGE5"/>
<sequence length="161" mass="18340">MGYTVWHLFRVEANASNLCILERSANESKQQSARLEWALSQAEKENEWLRDKLRSQDEIGTLQERVDSKDMVFDVELHSAVSARMDAMLRLAEVEAANVALSEVIAKQRQRIKEADEICHRARKLEMLMKSSRAAGHSNSKEHTVDVACIGSKKRRISCLD</sequence>
<name>A0A7J6PGE5_PEROL</name>
<gene>
    <name evidence="2" type="ORF">FOZ60_006689</name>
</gene>
<dbReference type="EMBL" id="JABANP010000027">
    <property type="protein sequence ID" value="KAF4694836.1"/>
    <property type="molecule type" value="Genomic_DNA"/>
</dbReference>
<keyword evidence="1" id="KW-0175">Coiled coil</keyword>
<evidence type="ECO:0000256" key="1">
    <source>
        <dbReference type="SAM" id="Coils"/>
    </source>
</evidence>
<organism evidence="2 3">
    <name type="scientific">Perkinsus olseni</name>
    <name type="common">Perkinsus atlanticus</name>
    <dbReference type="NCBI Taxonomy" id="32597"/>
    <lineage>
        <taxon>Eukaryota</taxon>
        <taxon>Sar</taxon>
        <taxon>Alveolata</taxon>
        <taxon>Perkinsozoa</taxon>
        <taxon>Perkinsea</taxon>
        <taxon>Perkinsida</taxon>
        <taxon>Perkinsidae</taxon>
        <taxon>Perkinsus</taxon>
    </lineage>
</organism>
<evidence type="ECO:0000313" key="3">
    <source>
        <dbReference type="Proteomes" id="UP000541610"/>
    </source>
</evidence>
<evidence type="ECO:0000313" key="2">
    <source>
        <dbReference type="EMBL" id="KAF4694836.1"/>
    </source>
</evidence>
<accession>A0A7J6PGE5</accession>